<keyword evidence="2" id="KW-1185">Reference proteome</keyword>
<sequence length="93" mass="10333">LVSTIVVAERQVDFQYHQEPGVPFTTRVVPSVLLCAFTVPLLFFLDTLFPSGTPGHSQSHVPQLLLRLQLVLRIEWDADTNKGGHIGRHLSSS</sequence>
<name>A0A653DJG6_CALMS</name>
<dbReference type="Proteomes" id="UP000410492">
    <property type="component" value="Unassembled WGS sequence"/>
</dbReference>
<proteinExistence type="predicted"/>
<feature type="non-terminal residue" evidence="1">
    <location>
        <position position="1"/>
    </location>
</feature>
<dbReference type="AlphaFoldDB" id="A0A653DJG6"/>
<dbReference type="OrthoDB" id="10528670at2759"/>
<protein>
    <submittedName>
        <fullName evidence="1">Uncharacterized protein</fullName>
    </submittedName>
</protein>
<dbReference type="EMBL" id="CAACVG010012492">
    <property type="protein sequence ID" value="VEN60335.1"/>
    <property type="molecule type" value="Genomic_DNA"/>
</dbReference>
<evidence type="ECO:0000313" key="1">
    <source>
        <dbReference type="EMBL" id="VEN60335.1"/>
    </source>
</evidence>
<evidence type="ECO:0000313" key="2">
    <source>
        <dbReference type="Proteomes" id="UP000410492"/>
    </source>
</evidence>
<reference evidence="1 2" key="1">
    <citation type="submission" date="2019-01" db="EMBL/GenBank/DDBJ databases">
        <authorList>
            <person name="Sayadi A."/>
        </authorList>
    </citation>
    <scope>NUCLEOTIDE SEQUENCE [LARGE SCALE GENOMIC DNA]</scope>
</reference>
<accession>A0A653DJG6</accession>
<organism evidence="1 2">
    <name type="scientific">Callosobruchus maculatus</name>
    <name type="common">Southern cowpea weevil</name>
    <name type="synonym">Pulse bruchid</name>
    <dbReference type="NCBI Taxonomy" id="64391"/>
    <lineage>
        <taxon>Eukaryota</taxon>
        <taxon>Metazoa</taxon>
        <taxon>Ecdysozoa</taxon>
        <taxon>Arthropoda</taxon>
        <taxon>Hexapoda</taxon>
        <taxon>Insecta</taxon>
        <taxon>Pterygota</taxon>
        <taxon>Neoptera</taxon>
        <taxon>Endopterygota</taxon>
        <taxon>Coleoptera</taxon>
        <taxon>Polyphaga</taxon>
        <taxon>Cucujiformia</taxon>
        <taxon>Chrysomeloidea</taxon>
        <taxon>Chrysomelidae</taxon>
        <taxon>Bruchinae</taxon>
        <taxon>Bruchini</taxon>
        <taxon>Callosobruchus</taxon>
    </lineage>
</organism>
<gene>
    <name evidence="1" type="ORF">CALMAC_LOCUS18070</name>
</gene>